<proteinExistence type="predicted"/>
<feature type="region of interest" description="Disordered" evidence="1">
    <location>
        <begin position="211"/>
        <end position="237"/>
    </location>
</feature>
<accession>A0A4S4D6D3</accession>
<protein>
    <recommendedName>
        <fullName evidence="2">Serine-threonine/tyrosine-protein kinase catalytic domain-containing protein</fullName>
    </recommendedName>
</protein>
<evidence type="ECO:0000259" key="2">
    <source>
        <dbReference type="Pfam" id="PF07714"/>
    </source>
</evidence>
<gene>
    <name evidence="3" type="ORF">TEA_002349</name>
</gene>
<dbReference type="InterPro" id="IPR001245">
    <property type="entry name" value="Ser-Thr/Tyr_kinase_cat_dom"/>
</dbReference>
<dbReference type="PANTHER" id="PTHR44067">
    <property type="entry name" value="S-ADENOSYL-L-METHIONINE-DEPENDENT METHYLTRANSFERASE SUPERFAMILY PROTEIN-RELATED"/>
    <property type="match status" value="1"/>
</dbReference>
<evidence type="ECO:0000313" key="4">
    <source>
        <dbReference type="Proteomes" id="UP000306102"/>
    </source>
</evidence>
<keyword evidence="4" id="KW-1185">Reference proteome</keyword>
<evidence type="ECO:0000256" key="1">
    <source>
        <dbReference type="SAM" id="MobiDB-lite"/>
    </source>
</evidence>
<reference evidence="3 4" key="1">
    <citation type="journal article" date="2018" name="Proc. Natl. Acad. Sci. U.S.A.">
        <title>Draft genome sequence of Camellia sinensis var. sinensis provides insights into the evolution of the tea genome and tea quality.</title>
        <authorList>
            <person name="Wei C."/>
            <person name="Yang H."/>
            <person name="Wang S."/>
            <person name="Zhao J."/>
            <person name="Liu C."/>
            <person name="Gao L."/>
            <person name="Xia E."/>
            <person name="Lu Y."/>
            <person name="Tai Y."/>
            <person name="She G."/>
            <person name="Sun J."/>
            <person name="Cao H."/>
            <person name="Tong W."/>
            <person name="Gao Q."/>
            <person name="Li Y."/>
            <person name="Deng W."/>
            <person name="Jiang X."/>
            <person name="Wang W."/>
            <person name="Chen Q."/>
            <person name="Zhang S."/>
            <person name="Li H."/>
            <person name="Wu J."/>
            <person name="Wang P."/>
            <person name="Li P."/>
            <person name="Shi C."/>
            <person name="Zheng F."/>
            <person name="Jian J."/>
            <person name="Huang B."/>
            <person name="Shan D."/>
            <person name="Shi M."/>
            <person name="Fang C."/>
            <person name="Yue Y."/>
            <person name="Li F."/>
            <person name="Li D."/>
            <person name="Wei S."/>
            <person name="Han B."/>
            <person name="Jiang C."/>
            <person name="Yin Y."/>
            <person name="Xia T."/>
            <person name="Zhang Z."/>
            <person name="Bennetzen J.L."/>
            <person name="Zhao S."/>
            <person name="Wan X."/>
        </authorList>
    </citation>
    <scope>NUCLEOTIDE SEQUENCE [LARGE SCALE GENOMIC DNA]</scope>
    <source>
        <strain evidence="4">cv. Shuchazao</strain>
        <tissue evidence="3">Leaf</tissue>
    </source>
</reference>
<evidence type="ECO:0000313" key="3">
    <source>
        <dbReference type="EMBL" id="THF97908.1"/>
    </source>
</evidence>
<dbReference type="Proteomes" id="UP000306102">
    <property type="component" value="Unassembled WGS sequence"/>
</dbReference>
<dbReference type="Pfam" id="PF07714">
    <property type="entry name" value="PK_Tyr_Ser-Thr"/>
    <property type="match status" value="1"/>
</dbReference>
<sequence>MLSKLRHRHLVALIGYCDDDGEMILVYDYMANGTLHDHLYKSDNPPLSWKQRFEICIDAAHRSHVSTIVKGSFGYVDPEYYRRQQLTEKSYVYSFGVVLLEVLCGRPAIVTRLEKEQASLVEWGRKCWREGTIDQIVDPHLKERNISGEDGLMSPSDTLLQARKTTTDDDDDMLFLTSQSNETGTSTAESGARIDNSFGSHQTVVFSEIMNPNGRNETSNVEEDLSEPEESEVEEGSVPGKVFNSAELHSYMPPKQNRINGKKKFLELEAINPSIGLGCVEEGASQDHLNNATNCFLRKPLSGLNLVMSNILWNHYKCKDYTCLVSNEMIDRRGFYKFYDCFDLSRRGWEVPTNESLSAEFTIDEVLSLKPGEIRVGLDFSPTTGTFAAIMREKNDTVALATLNLGAPFNEFLDGWIGIELLQFVLFDWDCVLWPKGILWVDRFFCKKEDMNLYLNEFTRLGYQKLLWRVVPKTDKDGDEMFFSAVLEKPTRR</sequence>
<dbReference type="PANTHER" id="PTHR44067:SF12">
    <property type="entry name" value="METHYLTRANSFERASE TYPE 11 DOMAIN-CONTAINING PROTEIN"/>
    <property type="match status" value="1"/>
</dbReference>
<comment type="caution">
    <text evidence="3">The sequence shown here is derived from an EMBL/GenBank/DDBJ whole genome shotgun (WGS) entry which is preliminary data.</text>
</comment>
<dbReference type="AlphaFoldDB" id="A0A4S4D6D3"/>
<feature type="domain" description="Serine-threonine/tyrosine-protein kinase catalytic" evidence="2">
    <location>
        <begin position="1"/>
        <end position="60"/>
    </location>
</feature>
<feature type="compositionally biased region" description="Acidic residues" evidence="1">
    <location>
        <begin position="220"/>
        <end position="235"/>
    </location>
</feature>
<dbReference type="GO" id="GO:0004672">
    <property type="term" value="F:protein kinase activity"/>
    <property type="evidence" value="ECO:0007669"/>
    <property type="project" value="InterPro"/>
</dbReference>
<dbReference type="SUPFAM" id="SSF56112">
    <property type="entry name" value="Protein kinase-like (PK-like)"/>
    <property type="match status" value="1"/>
</dbReference>
<dbReference type="InterPro" id="IPR053223">
    <property type="entry name" value="Prob_Methyltransferase"/>
</dbReference>
<name>A0A4S4D6D3_CAMSN</name>
<dbReference type="InterPro" id="IPR011009">
    <property type="entry name" value="Kinase-like_dom_sf"/>
</dbReference>
<dbReference type="EMBL" id="SDRB02012387">
    <property type="protein sequence ID" value="THF97908.1"/>
    <property type="molecule type" value="Genomic_DNA"/>
</dbReference>
<dbReference type="Gene3D" id="1.10.510.10">
    <property type="entry name" value="Transferase(Phosphotransferase) domain 1"/>
    <property type="match status" value="2"/>
</dbReference>
<organism evidence="3 4">
    <name type="scientific">Camellia sinensis var. sinensis</name>
    <name type="common">China tea</name>
    <dbReference type="NCBI Taxonomy" id="542762"/>
    <lineage>
        <taxon>Eukaryota</taxon>
        <taxon>Viridiplantae</taxon>
        <taxon>Streptophyta</taxon>
        <taxon>Embryophyta</taxon>
        <taxon>Tracheophyta</taxon>
        <taxon>Spermatophyta</taxon>
        <taxon>Magnoliopsida</taxon>
        <taxon>eudicotyledons</taxon>
        <taxon>Gunneridae</taxon>
        <taxon>Pentapetalae</taxon>
        <taxon>asterids</taxon>
        <taxon>Ericales</taxon>
        <taxon>Theaceae</taxon>
        <taxon>Camellia</taxon>
    </lineage>
</organism>